<sequence>MQGVRMNSCRAGLHREPLKSTPFAYQHVKRSSGMHLKPYHKLQKKDFFLEIRSNRGMHLNTQGSAKEEKYNGSTKNFSPSTESQTRKPLGAISQNTMCNTVENGATKNFESTSKNAPTVVIHQGEEGDGSLDICAIIKPGNTKEKIAFFAAHHSSNNRNNSMKMKSTGDMNGRAAKRRKKSVDLKRFKSQLEKMQEAHKKCFPPEMFQNRVENCSVNFFTEGDGILPGRPLSVIEMVAFLEQRANALLSAKPTNTSRFSGTTSKCALPATVSFLALRTCEEQTDKESSEKSEQLESVCVLEMVAKLESECLRRQNERDSCGLSRSNSFRRNVGRMLLASGSQADLNSSQNLPTRSSENVENVEASAMEQNMPQNMEDHSGVKSWDRSAHIKPKGAECLPHSEDTSVTNADIVRETYIHKRNMGDVAVSLEPSTFSFSLCINAVECAPESFGTIALNVCAAEENEESFDSCFDSSIQTADILIHTFSNNETESPQDRAFILARDPFPGTLFFQRDENGQNRAHVHINSELKSQTEITEIDELGNALCIQNSSLIAQYAISVSSANSESQVLDTSVKRQVSHDFLETRFKIQQLLEPQQYMAFLPHHILVKIFRFLPTRTLAALKCTSCYFRFIIEHYDIRPCDSLWVRDPRYKDDPCKQCKKKYAKGDVSLCWWHPKPYCQALPYGPGYWMCCHMSYKESRGCKVGLHDNRWVPACHSFNRTICKKSKESELEED</sequence>
<gene>
    <name evidence="4" type="ORF">GDO86_016177</name>
</gene>
<dbReference type="PANTHER" id="PTHR16271">
    <property type="entry name" value="F-BOX ONLY PROTEIN 34/46 FAMILY MEMBER"/>
    <property type="match status" value="1"/>
</dbReference>
<feature type="region of interest" description="Disordered" evidence="2">
    <location>
        <begin position="156"/>
        <end position="180"/>
    </location>
</feature>
<keyword evidence="5" id="KW-1185">Reference proteome</keyword>
<evidence type="ECO:0000256" key="2">
    <source>
        <dbReference type="SAM" id="MobiDB-lite"/>
    </source>
</evidence>
<name>A0A8T2JVZ6_9PIPI</name>
<proteinExistence type="predicted"/>
<feature type="compositionally biased region" description="Low complexity" evidence="2">
    <location>
        <begin position="156"/>
        <end position="165"/>
    </location>
</feature>
<reference evidence="4" key="1">
    <citation type="thesis" date="2020" institute="ProQuest LLC" country="789 East Eisenhower Parkway, Ann Arbor, MI, USA">
        <title>Comparative Genomics and Chromosome Evolution.</title>
        <authorList>
            <person name="Mudd A.B."/>
        </authorList>
    </citation>
    <scope>NUCLEOTIDE SEQUENCE</scope>
    <source>
        <strain evidence="4">Female2</strain>
        <tissue evidence="4">Blood</tissue>
    </source>
</reference>
<feature type="domain" description="F-box" evidence="3">
    <location>
        <begin position="596"/>
        <end position="648"/>
    </location>
</feature>
<dbReference type="Proteomes" id="UP000812440">
    <property type="component" value="Chromosome 8_10"/>
</dbReference>
<dbReference type="EMBL" id="JAACNH010000003">
    <property type="protein sequence ID" value="KAG8449425.1"/>
    <property type="molecule type" value="Genomic_DNA"/>
</dbReference>
<comment type="caution">
    <text evidence="4">The sequence shown here is derived from an EMBL/GenBank/DDBJ whole genome shotgun (WGS) entry which is preliminary data.</text>
</comment>
<dbReference type="SUPFAM" id="SSF81383">
    <property type="entry name" value="F-box domain"/>
    <property type="match status" value="1"/>
</dbReference>
<evidence type="ECO:0000313" key="5">
    <source>
        <dbReference type="Proteomes" id="UP000812440"/>
    </source>
</evidence>
<feature type="region of interest" description="Disordered" evidence="2">
    <location>
        <begin position="62"/>
        <end position="87"/>
    </location>
</feature>
<accession>A0A8T2JVZ6</accession>
<evidence type="ECO:0000256" key="1">
    <source>
        <dbReference type="ARBA" id="ARBA00022786"/>
    </source>
</evidence>
<dbReference type="Pfam" id="PF12937">
    <property type="entry name" value="F-box-like"/>
    <property type="match status" value="1"/>
</dbReference>
<dbReference type="InterPro" id="IPR039594">
    <property type="entry name" value="FBXO34/46"/>
</dbReference>
<evidence type="ECO:0000259" key="3">
    <source>
        <dbReference type="PROSITE" id="PS50181"/>
    </source>
</evidence>
<dbReference type="PANTHER" id="PTHR16271:SF11">
    <property type="entry name" value="F-BOX ONLY PROTEIN 34"/>
    <property type="match status" value="1"/>
</dbReference>
<keyword evidence="1" id="KW-0833">Ubl conjugation pathway</keyword>
<dbReference type="InterPro" id="IPR036047">
    <property type="entry name" value="F-box-like_dom_sf"/>
</dbReference>
<organism evidence="4 5">
    <name type="scientific">Hymenochirus boettgeri</name>
    <name type="common">Congo dwarf clawed frog</name>
    <dbReference type="NCBI Taxonomy" id="247094"/>
    <lineage>
        <taxon>Eukaryota</taxon>
        <taxon>Metazoa</taxon>
        <taxon>Chordata</taxon>
        <taxon>Craniata</taxon>
        <taxon>Vertebrata</taxon>
        <taxon>Euteleostomi</taxon>
        <taxon>Amphibia</taxon>
        <taxon>Batrachia</taxon>
        <taxon>Anura</taxon>
        <taxon>Pipoidea</taxon>
        <taxon>Pipidae</taxon>
        <taxon>Pipinae</taxon>
        <taxon>Hymenochirus</taxon>
    </lineage>
</organism>
<dbReference type="InterPro" id="IPR001810">
    <property type="entry name" value="F-box_dom"/>
</dbReference>
<protein>
    <recommendedName>
        <fullName evidence="3">F-box domain-containing protein</fullName>
    </recommendedName>
</protein>
<feature type="compositionally biased region" description="Polar residues" evidence="2">
    <location>
        <begin position="71"/>
        <end position="83"/>
    </location>
</feature>
<dbReference type="PROSITE" id="PS50181">
    <property type="entry name" value="FBOX"/>
    <property type="match status" value="1"/>
</dbReference>
<dbReference type="OrthoDB" id="10052741at2759"/>
<dbReference type="AlphaFoldDB" id="A0A8T2JVZ6"/>
<evidence type="ECO:0000313" key="4">
    <source>
        <dbReference type="EMBL" id="KAG8449425.1"/>
    </source>
</evidence>
<dbReference type="Gene3D" id="1.20.1280.50">
    <property type="match status" value="1"/>
</dbReference>